<reference evidence="8 9" key="1">
    <citation type="journal article" date="2014" name="Nature">
        <title>The genome of the recently domesticated crop plant sugar beet (Beta vulgaris).</title>
        <authorList>
            <person name="Dohm J.C."/>
            <person name="Minoche A.E."/>
            <person name="Holtgrawe D."/>
            <person name="Capella-Gutierrez S."/>
            <person name="Zakrzewski F."/>
            <person name="Tafer H."/>
            <person name="Rupp O."/>
            <person name="Sorensen T.R."/>
            <person name="Stracke R."/>
            <person name="Reinhardt R."/>
            <person name="Goesmann A."/>
            <person name="Kraft T."/>
            <person name="Schulz B."/>
            <person name="Stadler P.F."/>
            <person name="Schmidt T."/>
            <person name="Gabaldon T."/>
            <person name="Lehrach H."/>
            <person name="Weisshaar B."/>
            <person name="Himmelbauer H."/>
        </authorList>
    </citation>
    <scope>NUCLEOTIDE SEQUENCE [LARGE SCALE GENOMIC DNA]</scope>
    <source>
        <tissue evidence="8">Taproot</tissue>
    </source>
</reference>
<dbReference type="AlphaFoldDB" id="A0A0J8B580"/>
<dbReference type="GO" id="GO:0010582">
    <property type="term" value="P:floral meristem determinacy"/>
    <property type="evidence" value="ECO:0007669"/>
    <property type="project" value="EnsemblPlants"/>
</dbReference>
<dbReference type="GO" id="GO:0010432">
    <property type="term" value="P:bract development"/>
    <property type="evidence" value="ECO:0007669"/>
    <property type="project" value="EnsemblPlants"/>
</dbReference>
<evidence type="ECO:0000256" key="2">
    <source>
        <dbReference type="ARBA" id="ARBA00022745"/>
    </source>
</evidence>
<evidence type="ECO:0000256" key="4">
    <source>
        <dbReference type="ARBA" id="ARBA00023125"/>
    </source>
</evidence>
<protein>
    <recommendedName>
        <fullName evidence="7">AP2/ERF domain-containing protein</fullName>
    </recommendedName>
</protein>
<keyword evidence="5" id="KW-0804">Transcription</keyword>
<dbReference type="InterPro" id="IPR036955">
    <property type="entry name" value="AP2/ERF_dom_sf"/>
</dbReference>
<dbReference type="GO" id="GO:1901332">
    <property type="term" value="P:negative regulation of lateral root development"/>
    <property type="evidence" value="ECO:0007669"/>
    <property type="project" value="EnsemblPlants"/>
</dbReference>
<dbReference type="InterPro" id="IPR001471">
    <property type="entry name" value="AP2/ERF_dom"/>
</dbReference>
<dbReference type="Gene3D" id="3.30.730.10">
    <property type="entry name" value="AP2/ERF domain"/>
    <property type="match status" value="1"/>
</dbReference>
<dbReference type="GO" id="GO:0003700">
    <property type="term" value="F:DNA-binding transcription factor activity"/>
    <property type="evidence" value="ECO:0007669"/>
    <property type="project" value="InterPro"/>
</dbReference>
<dbReference type="GO" id="GO:0010102">
    <property type="term" value="P:lateral root morphogenesis"/>
    <property type="evidence" value="ECO:0007669"/>
    <property type="project" value="EnsemblPlants"/>
</dbReference>
<dbReference type="OrthoDB" id="1937505at2759"/>
<organism evidence="8 9">
    <name type="scientific">Beta vulgaris subsp. vulgaris</name>
    <name type="common">Beet</name>
    <dbReference type="NCBI Taxonomy" id="3555"/>
    <lineage>
        <taxon>Eukaryota</taxon>
        <taxon>Viridiplantae</taxon>
        <taxon>Streptophyta</taxon>
        <taxon>Embryophyta</taxon>
        <taxon>Tracheophyta</taxon>
        <taxon>Spermatophyta</taxon>
        <taxon>Magnoliopsida</taxon>
        <taxon>eudicotyledons</taxon>
        <taxon>Gunneridae</taxon>
        <taxon>Pentapetalae</taxon>
        <taxon>Caryophyllales</taxon>
        <taxon>Chenopodiaceae</taxon>
        <taxon>Betoideae</taxon>
        <taxon>Beta</taxon>
    </lineage>
</organism>
<dbReference type="PANTHER" id="PTHR31677">
    <property type="entry name" value="AP2 DOMAIN CLASS TRANSCRIPTION FACTOR"/>
    <property type="match status" value="1"/>
</dbReference>
<dbReference type="Pfam" id="PF00847">
    <property type="entry name" value="AP2"/>
    <property type="match status" value="1"/>
</dbReference>
<dbReference type="PROSITE" id="PS51032">
    <property type="entry name" value="AP2_ERF"/>
    <property type="match status" value="1"/>
</dbReference>
<dbReference type="PANTHER" id="PTHR31677:SF49">
    <property type="entry name" value="ETHYLENE-RESPONSIVE TRANSCRIPTION FACTOR ERF086"/>
    <property type="match status" value="1"/>
</dbReference>
<evidence type="ECO:0000256" key="3">
    <source>
        <dbReference type="ARBA" id="ARBA00023015"/>
    </source>
</evidence>
<dbReference type="Proteomes" id="UP000035740">
    <property type="component" value="Unassembled WGS sequence"/>
</dbReference>
<gene>
    <name evidence="8" type="ORF">BVRB_001670</name>
</gene>
<dbReference type="EMBL" id="KQ090406">
    <property type="protein sequence ID" value="KMS96131.1"/>
    <property type="molecule type" value="Genomic_DNA"/>
</dbReference>
<sequence length="326" mass="36400">MKGFDEQQISSAAMLFPFLQRNTSVSQPNERRGRRKQAEPGRFLGVRRRPWGRYAAEIRDPTSKERHWLGTFDTAHEAALAYDRAALSMKGTQARTNFIYTDTSPFLPLLSPFDGPTLLPSSTHFFSLSPSHPKPPPTTNTLITPPPLLQNNSINITSVDSETDSSHSANQSSLKCNDFSFSNYDNSGYLASIVPENCLKPPPSNITQTNNLPNSNDPTNGGYLTSHYDYTMPTLMSSCDTNKDHYSLPLNNVNINDDYNLISGTLSWDMSNFNDYSDLSDMISNPIMMQDGCMEALYPMVDDIIPSSTSYFSTSEDMLELGYSLF</sequence>
<proteinExistence type="predicted"/>
<feature type="domain" description="AP2/ERF" evidence="7">
    <location>
        <begin position="42"/>
        <end position="99"/>
    </location>
</feature>
<name>A0A0J8B580_BETVV</name>
<dbReference type="GO" id="GO:0000976">
    <property type="term" value="F:transcription cis-regulatory region binding"/>
    <property type="evidence" value="ECO:0007669"/>
    <property type="project" value="EnsemblPlants"/>
</dbReference>
<comment type="subcellular location">
    <subcellularLocation>
        <location evidence="1">Nucleus</location>
    </subcellularLocation>
</comment>
<evidence type="ECO:0000256" key="5">
    <source>
        <dbReference type="ARBA" id="ARBA00023163"/>
    </source>
</evidence>
<evidence type="ECO:0000256" key="1">
    <source>
        <dbReference type="ARBA" id="ARBA00004123"/>
    </source>
</evidence>
<evidence type="ECO:0000259" key="7">
    <source>
        <dbReference type="PROSITE" id="PS51032"/>
    </source>
</evidence>
<evidence type="ECO:0000256" key="6">
    <source>
        <dbReference type="ARBA" id="ARBA00023242"/>
    </source>
</evidence>
<evidence type="ECO:0000313" key="8">
    <source>
        <dbReference type="EMBL" id="KMS96131.1"/>
    </source>
</evidence>
<dbReference type="SUPFAM" id="SSF54171">
    <property type="entry name" value="DNA-binding domain"/>
    <property type="match status" value="1"/>
</dbReference>
<keyword evidence="3" id="KW-0805">Transcription regulation</keyword>
<dbReference type="SMR" id="A0A0J8B580"/>
<keyword evidence="4" id="KW-0238">DNA-binding</keyword>
<dbReference type="GO" id="GO:0010451">
    <property type="term" value="P:floral meristem growth"/>
    <property type="evidence" value="ECO:0007669"/>
    <property type="project" value="EnsemblPlants"/>
</dbReference>
<dbReference type="eggNOG" id="ENOG502QQPC">
    <property type="taxonomic scope" value="Eukaryota"/>
</dbReference>
<dbReference type="FunFam" id="3.30.730.10:FF:000001">
    <property type="entry name" value="Ethylene-responsive transcription factor 2"/>
    <property type="match status" value="1"/>
</dbReference>
<dbReference type="GO" id="GO:0005634">
    <property type="term" value="C:nucleus"/>
    <property type="evidence" value="ECO:0007669"/>
    <property type="project" value="UniProtKB-SubCell"/>
</dbReference>
<keyword evidence="9" id="KW-1185">Reference proteome</keyword>
<dbReference type="PRINTS" id="PR00367">
    <property type="entry name" value="ETHRSPELEMNT"/>
</dbReference>
<keyword evidence="2" id="KW-0936">Ethylene signaling pathway</keyword>
<dbReference type="OMA" id="ECTGAFY"/>
<dbReference type="SMART" id="SM00380">
    <property type="entry name" value="AP2"/>
    <property type="match status" value="1"/>
</dbReference>
<dbReference type="Gramene" id="KMS96131">
    <property type="protein sequence ID" value="KMS96131"/>
    <property type="gene ID" value="BVRB_001670"/>
</dbReference>
<dbReference type="InterPro" id="IPR016177">
    <property type="entry name" value="DNA-bd_dom_sf"/>
</dbReference>
<dbReference type="CDD" id="cd00018">
    <property type="entry name" value="AP2"/>
    <property type="match status" value="1"/>
</dbReference>
<evidence type="ECO:0000313" key="9">
    <source>
        <dbReference type="Proteomes" id="UP000035740"/>
    </source>
</evidence>
<keyword evidence="6" id="KW-0539">Nucleus</keyword>
<dbReference type="GO" id="GO:0009873">
    <property type="term" value="P:ethylene-activated signaling pathway"/>
    <property type="evidence" value="ECO:0007669"/>
    <property type="project" value="UniProtKB-KW"/>
</dbReference>
<accession>A0A0J8B580</accession>